<proteinExistence type="predicted"/>
<protein>
    <submittedName>
        <fullName evidence="1">Uncharacterized protein</fullName>
    </submittedName>
</protein>
<dbReference type="EMBL" id="LAZR01013322">
    <property type="protein sequence ID" value="KKM22490.1"/>
    <property type="molecule type" value="Genomic_DNA"/>
</dbReference>
<dbReference type="AlphaFoldDB" id="A0A0F9L407"/>
<reference evidence="1" key="1">
    <citation type="journal article" date="2015" name="Nature">
        <title>Complex archaea that bridge the gap between prokaryotes and eukaryotes.</title>
        <authorList>
            <person name="Spang A."/>
            <person name="Saw J.H."/>
            <person name="Jorgensen S.L."/>
            <person name="Zaremba-Niedzwiedzka K."/>
            <person name="Martijn J."/>
            <person name="Lind A.E."/>
            <person name="van Eijk R."/>
            <person name="Schleper C."/>
            <person name="Guy L."/>
            <person name="Ettema T.J."/>
        </authorList>
    </citation>
    <scope>NUCLEOTIDE SEQUENCE</scope>
</reference>
<accession>A0A0F9L407</accession>
<gene>
    <name evidence="1" type="ORF">LCGC14_1624770</name>
</gene>
<sequence>MSKLLSEHLKGIKVLGRSQNKEDVDFMLRYIRCLMEKSNTPELRAHWTMIYKWVDKQIGATK</sequence>
<evidence type="ECO:0000313" key="1">
    <source>
        <dbReference type="EMBL" id="KKM22490.1"/>
    </source>
</evidence>
<comment type="caution">
    <text evidence="1">The sequence shown here is derived from an EMBL/GenBank/DDBJ whole genome shotgun (WGS) entry which is preliminary data.</text>
</comment>
<organism evidence="1">
    <name type="scientific">marine sediment metagenome</name>
    <dbReference type="NCBI Taxonomy" id="412755"/>
    <lineage>
        <taxon>unclassified sequences</taxon>
        <taxon>metagenomes</taxon>
        <taxon>ecological metagenomes</taxon>
    </lineage>
</organism>
<name>A0A0F9L407_9ZZZZ</name>